<dbReference type="KEGG" id="hch:HCH_04231"/>
<organism evidence="1 2">
    <name type="scientific">Hahella chejuensis (strain KCTC 2396)</name>
    <dbReference type="NCBI Taxonomy" id="349521"/>
    <lineage>
        <taxon>Bacteria</taxon>
        <taxon>Pseudomonadati</taxon>
        <taxon>Pseudomonadota</taxon>
        <taxon>Gammaproteobacteria</taxon>
        <taxon>Oceanospirillales</taxon>
        <taxon>Hahellaceae</taxon>
        <taxon>Hahella</taxon>
    </lineage>
</organism>
<dbReference type="OrthoDB" id="6190775at2"/>
<gene>
    <name evidence="1" type="ordered locus">HCH_04231</name>
</gene>
<keyword evidence="2" id="KW-1185">Reference proteome</keyword>
<sequence>MNQAVKLNSQRIGQPGRGKIVTAVGSVATAYSELLAHSKRGNYWATYIVKEFEQLSSGVMSGKNIYMHQQLKAGGYEAYKMILPGCTATILCPPSGELIIYELGIDLIFFEKQLDSKRPGLHFVKKNTDGEWKSEFLFHKEVSDEGVVKKRDPGFVQSQTKNEREWIIAGVADLSDHPRKAAKRVLAHIANSPYNSSSLPELGFNLMFTPGKGSIGGWRNLREAFDATNSDRLNESAHVLADAMIKAQQKRQKVAWISELGGSGVLTQAMKICKSRNVKLDMQAAYLSCPRTLSTRALALALDLGMQIDLNETFAKNRIFNADELIGGMLCGAAPILNVAKRLRLQKDYGIINATFDSVAGYNGGKDLVSLGMGAGALGVALATGGLSTICTVILNSGTVFSAIGANLPGLNQYPSLRSGVNNLDRKVW</sequence>
<dbReference type="eggNOG" id="ENOG5031NRF">
    <property type="taxonomic scope" value="Bacteria"/>
</dbReference>
<dbReference type="RefSeq" id="WP_011398005.1">
    <property type="nucleotide sequence ID" value="NC_007645.1"/>
</dbReference>
<evidence type="ECO:0000313" key="1">
    <source>
        <dbReference type="EMBL" id="ABC30938.1"/>
    </source>
</evidence>
<reference evidence="1 2" key="1">
    <citation type="journal article" date="2005" name="Nucleic Acids Res.">
        <title>Genomic blueprint of Hahella chejuensis, a marine microbe producing an algicidal agent.</title>
        <authorList>
            <person name="Jeong H."/>
            <person name="Yim J.H."/>
            <person name="Lee C."/>
            <person name="Choi S.-H."/>
            <person name="Park Y.K."/>
            <person name="Yoon S.H."/>
            <person name="Hur C.-G."/>
            <person name="Kang H.-Y."/>
            <person name="Kim D."/>
            <person name="Lee H.H."/>
            <person name="Park K.H."/>
            <person name="Park S.-H."/>
            <person name="Park H.-S."/>
            <person name="Lee H.K."/>
            <person name="Oh T.K."/>
            <person name="Kim J.F."/>
        </authorList>
    </citation>
    <scope>NUCLEOTIDE SEQUENCE [LARGE SCALE GENOMIC DNA]</scope>
    <source>
        <strain evidence="1 2">KCTC 2396</strain>
    </source>
</reference>
<proteinExistence type="predicted"/>
<name>Q2SEI6_HAHCH</name>
<dbReference type="HOGENOM" id="CLU_683145_0_0_6"/>
<dbReference type="AlphaFoldDB" id="Q2SEI6"/>
<protein>
    <submittedName>
        <fullName evidence="1">Uncharacterized protein</fullName>
    </submittedName>
</protein>
<dbReference type="Proteomes" id="UP000000238">
    <property type="component" value="Chromosome"/>
</dbReference>
<dbReference type="STRING" id="349521.HCH_04231"/>
<accession>Q2SEI6</accession>
<evidence type="ECO:0000313" key="2">
    <source>
        <dbReference type="Proteomes" id="UP000000238"/>
    </source>
</evidence>
<dbReference type="EMBL" id="CP000155">
    <property type="protein sequence ID" value="ABC30938.1"/>
    <property type="molecule type" value="Genomic_DNA"/>
</dbReference>